<keyword evidence="1 6" id="KW-0813">Transport</keyword>
<feature type="domain" description="Globin" evidence="8">
    <location>
        <begin position="19"/>
        <end position="167"/>
    </location>
</feature>
<reference evidence="9" key="2">
    <citation type="submission" date="2021-09" db="EMBL/GenBank/DDBJ databases">
        <authorList>
            <person name="Jia N."/>
            <person name="Wang J."/>
            <person name="Shi W."/>
            <person name="Du L."/>
            <person name="Sun Y."/>
            <person name="Zhan W."/>
            <person name="Jiang J."/>
            <person name="Wang Q."/>
            <person name="Zhang B."/>
            <person name="Ji P."/>
            <person name="Sakyi L.B."/>
            <person name="Cui X."/>
            <person name="Yuan T."/>
            <person name="Jiang B."/>
            <person name="Yang W."/>
            <person name="Lam T.T.-Y."/>
            <person name="Chang Q."/>
            <person name="Ding S."/>
            <person name="Wang X."/>
            <person name="Zhu J."/>
            <person name="Ruan X."/>
            <person name="Zhao L."/>
            <person name="Wei J."/>
            <person name="Que T."/>
            <person name="Du C."/>
            <person name="Cheng J."/>
            <person name="Dai P."/>
            <person name="Han X."/>
            <person name="Huang E."/>
            <person name="Gao Y."/>
            <person name="Liu J."/>
            <person name="Shao H."/>
            <person name="Ye R."/>
            <person name="Li L."/>
            <person name="Wei W."/>
            <person name="Wang X."/>
            <person name="Wang C."/>
            <person name="Huo Q."/>
            <person name="Li W."/>
            <person name="Guo W."/>
            <person name="Chen H."/>
            <person name="Chen S."/>
            <person name="Zhou L."/>
            <person name="Zhou L."/>
            <person name="Ni X."/>
            <person name="Tian J."/>
            <person name="Zhou Y."/>
            <person name="Sheng Y."/>
            <person name="Liu T."/>
            <person name="Pan Y."/>
            <person name="Xia L."/>
            <person name="Li J."/>
            <person name="Zhao F."/>
            <person name="Cao W."/>
        </authorList>
    </citation>
    <scope>NUCLEOTIDE SEQUENCE</scope>
    <source>
        <strain evidence="9">Rsan-2018</strain>
        <tissue evidence="9">Larvae</tissue>
    </source>
</reference>
<evidence type="ECO:0000256" key="6">
    <source>
        <dbReference type="RuleBase" id="RU000356"/>
    </source>
</evidence>
<name>A0A9D4Q416_RHISA</name>
<evidence type="ECO:0000256" key="4">
    <source>
        <dbReference type="ARBA" id="ARBA00022723"/>
    </source>
</evidence>
<dbReference type="GO" id="GO:0020037">
    <property type="term" value="F:heme binding"/>
    <property type="evidence" value="ECO:0007669"/>
    <property type="project" value="InterPro"/>
</dbReference>
<dbReference type="InterPro" id="IPR012292">
    <property type="entry name" value="Globin/Proto"/>
</dbReference>
<gene>
    <name evidence="9" type="ORF">HPB52_023989</name>
</gene>
<organism evidence="9 10">
    <name type="scientific">Rhipicephalus sanguineus</name>
    <name type="common">Brown dog tick</name>
    <name type="synonym">Ixodes sanguineus</name>
    <dbReference type="NCBI Taxonomy" id="34632"/>
    <lineage>
        <taxon>Eukaryota</taxon>
        <taxon>Metazoa</taxon>
        <taxon>Ecdysozoa</taxon>
        <taxon>Arthropoda</taxon>
        <taxon>Chelicerata</taxon>
        <taxon>Arachnida</taxon>
        <taxon>Acari</taxon>
        <taxon>Parasitiformes</taxon>
        <taxon>Ixodida</taxon>
        <taxon>Ixodoidea</taxon>
        <taxon>Ixodidae</taxon>
        <taxon>Rhipicephalinae</taxon>
        <taxon>Rhipicephalus</taxon>
        <taxon>Rhipicephalus</taxon>
    </lineage>
</organism>
<accession>A0A9D4Q416</accession>
<keyword evidence="4" id="KW-0479">Metal-binding</keyword>
<feature type="compositionally biased region" description="Polar residues" evidence="7">
    <location>
        <begin position="261"/>
        <end position="271"/>
    </location>
</feature>
<dbReference type="GO" id="GO:0019825">
    <property type="term" value="F:oxygen binding"/>
    <property type="evidence" value="ECO:0007669"/>
    <property type="project" value="InterPro"/>
</dbReference>
<dbReference type="Pfam" id="PF00042">
    <property type="entry name" value="Globin"/>
    <property type="match status" value="1"/>
</dbReference>
<dbReference type="Proteomes" id="UP000821837">
    <property type="component" value="Chromosome 3"/>
</dbReference>
<dbReference type="Gene3D" id="1.10.490.10">
    <property type="entry name" value="Globins"/>
    <property type="match status" value="1"/>
</dbReference>
<dbReference type="GO" id="GO:0005344">
    <property type="term" value="F:oxygen carrier activity"/>
    <property type="evidence" value="ECO:0007669"/>
    <property type="project" value="UniProtKB-KW"/>
</dbReference>
<dbReference type="InterPro" id="IPR044399">
    <property type="entry name" value="Mb-like_M"/>
</dbReference>
<evidence type="ECO:0000256" key="5">
    <source>
        <dbReference type="ARBA" id="ARBA00023004"/>
    </source>
</evidence>
<proteinExistence type="inferred from homology"/>
<comment type="similarity">
    <text evidence="6">Belongs to the globin family.</text>
</comment>
<protein>
    <recommendedName>
        <fullName evidence="8">Globin domain-containing protein</fullName>
    </recommendedName>
</protein>
<keyword evidence="5" id="KW-0408">Iron</keyword>
<reference evidence="9" key="1">
    <citation type="journal article" date="2020" name="Cell">
        <title>Large-Scale Comparative Analyses of Tick Genomes Elucidate Their Genetic Diversity and Vector Capacities.</title>
        <authorList>
            <consortium name="Tick Genome and Microbiome Consortium (TIGMIC)"/>
            <person name="Jia N."/>
            <person name="Wang J."/>
            <person name="Shi W."/>
            <person name="Du L."/>
            <person name="Sun Y."/>
            <person name="Zhan W."/>
            <person name="Jiang J.F."/>
            <person name="Wang Q."/>
            <person name="Zhang B."/>
            <person name="Ji P."/>
            <person name="Bell-Sakyi L."/>
            <person name="Cui X.M."/>
            <person name="Yuan T.T."/>
            <person name="Jiang B.G."/>
            <person name="Yang W.F."/>
            <person name="Lam T.T."/>
            <person name="Chang Q.C."/>
            <person name="Ding S.J."/>
            <person name="Wang X.J."/>
            <person name="Zhu J.G."/>
            <person name="Ruan X.D."/>
            <person name="Zhao L."/>
            <person name="Wei J.T."/>
            <person name="Ye R.Z."/>
            <person name="Que T.C."/>
            <person name="Du C.H."/>
            <person name="Zhou Y.H."/>
            <person name="Cheng J.X."/>
            <person name="Dai P.F."/>
            <person name="Guo W.B."/>
            <person name="Han X.H."/>
            <person name="Huang E.J."/>
            <person name="Li L.F."/>
            <person name="Wei W."/>
            <person name="Gao Y.C."/>
            <person name="Liu J.Z."/>
            <person name="Shao H.Z."/>
            <person name="Wang X."/>
            <person name="Wang C.C."/>
            <person name="Yang T.C."/>
            <person name="Huo Q.B."/>
            <person name="Li W."/>
            <person name="Chen H.Y."/>
            <person name="Chen S.E."/>
            <person name="Zhou L.G."/>
            <person name="Ni X.B."/>
            <person name="Tian J.H."/>
            <person name="Sheng Y."/>
            <person name="Liu T."/>
            <person name="Pan Y.S."/>
            <person name="Xia L.Y."/>
            <person name="Li J."/>
            <person name="Zhao F."/>
            <person name="Cao W.C."/>
        </authorList>
    </citation>
    <scope>NUCLEOTIDE SEQUENCE</scope>
    <source>
        <strain evidence="9">Rsan-2018</strain>
    </source>
</reference>
<sequence>MGKAISRLWRKDEPPDATGMTPREKVAVRTVWSAFCKEHPDYGVLLFNAYFLKYPDNIKLFKHFKGKSLRTLSTDPEFSAHCSLVGEEITSIIEALDDVPRVLEILKKNALLHHRLRGVTPAHFTSFGQVVIDVLTANHEDLMTPATDNAWKKFFEFVVSFITVAYEKSSKNVMGSTASSYKVATMSTFYGAHPRGTVSSTGLNKAAASDATARGAGGRRASVTDGKAAAGTASTGLRRRQSITRKPEEDSALSHRKASLPTESHPLQTSDRLVVSEPVASAAHAGSRRPSVKSITDLSGKKPADFATASPASTSKRRASIATLGKGSDGGKPSDDQSTSADKSQSKSSQQSLGKRSSSKIRRPSISDKEKPK</sequence>
<keyword evidence="3 6" id="KW-0561">Oxygen transport</keyword>
<feature type="compositionally biased region" description="Low complexity" evidence="7">
    <location>
        <begin position="336"/>
        <end position="356"/>
    </location>
</feature>
<dbReference type="GO" id="GO:0046872">
    <property type="term" value="F:metal ion binding"/>
    <property type="evidence" value="ECO:0007669"/>
    <property type="project" value="UniProtKB-KW"/>
</dbReference>
<evidence type="ECO:0000313" key="10">
    <source>
        <dbReference type="Proteomes" id="UP000821837"/>
    </source>
</evidence>
<dbReference type="PROSITE" id="PS01033">
    <property type="entry name" value="GLOBIN"/>
    <property type="match status" value="1"/>
</dbReference>
<evidence type="ECO:0000256" key="3">
    <source>
        <dbReference type="ARBA" id="ARBA00022621"/>
    </source>
</evidence>
<dbReference type="PANTHER" id="PTHR47217">
    <property type="entry name" value="GLOBIN-LIKE PROTEIN"/>
    <property type="match status" value="1"/>
</dbReference>
<evidence type="ECO:0000256" key="7">
    <source>
        <dbReference type="SAM" id="MobiDB-lite"/>
    </source>
</evidence>
<comment type="caution">
    <text evidence="9">The sequence shown here is derived from an EMBL/GenBank/DDBJ whole genome shotgun (WGS) entry which is preliminary data.</text>
</comment>
<dbReference type="SUPFAM" id="SSF46458">
    <property type="entry name" value="Globin-like"/>
    <property type="match status" value="1"/>
</dbReference>
<dbReference type="EMBL" id="JABSTV010001249">
    <property type="protein sequence ID" value="KAH7963951.1"/>
    <property type="molecule type" value="Genomic_DNA"/>
</dbReference>
<dbReference type="CDD" id="cd01040">
    <property type="entry name" value="Mb-like"/>
    <property type="match status" value="1"/>
</dbReference>
<keyword evidence="10" id="KW-1185">Reference proteome</keyword>
<dbReference type="PANTHER" id="PTHR47217:SF1">
    <property type="entry name" value="GLOBIN-LIKE PROTEIN"/>
    <property type="match status" value="1"/>
</dbReference>
<evidence type="ECO:0000259" key="8">
    <source>
        <dbReference type="PROSITE" id="PS01033"/>
    </source>
</evidence>
<dbReference type="InterPro" id="IPR009050">
    <property type="entry name" value="Globin-like_sf"/>
</dbReference>
<feature type="region of interest" description="Disordered" evidence="7">
    <location>
        <begin position="210"/>
        <end position="373"/>
    </location>
</feature>
<evidence type="ECO:0000256" key="1">
    <source>
        <dbReference type="ARBA" id="ARBA00022448"/>
    </source>
</evidence>
<dbReference type="VEuPathDB" id="VectorBase:RSAN_035472"/>
<evidence type="ECO:0000313" key="9">
    <source>
        <dbReference type="EMBL" id="KAH7963951.1"/>
    </source>
</evidence>
<dbReference type="InterPro" id="IPR000971">
    <property type="entry name" value="Globin"/>
</dbReference>
<dbReference type="AlphaFoldDB" id="A0A9D4Q416"/>
<keyword evidence="2 6" id="KW-0349">Heme</keyword>
<evidence type="ECO:0000256" key="2">
    <source>
        <dbReference type="ARBA" id="ARBA00022617"/>
    </source>
</evidence>